<accession>A0ABT6SZW8</accession>
<dbReference type="InterPro" id="IPR002035">
    <property type="entry name" value="VWF_A"/>
</dbReference>
<keyword evidence="4" id="KW-1185">Reference proteome</keyword>
<dbReference type="PROSITE" id="PS50234">
    <property type="entry name" value="VWFA"/>
    <property type="match status" value="1"/>
</dbReference>
<comment type="caution">
    <text evidence="3">The sequence shown here is derived from an EMBL/GenBank/DDBJ whole genome shotgun (WGS) entry which is preliminary data.</text>
</comment>
<proteinExistence type="predicted"/>
<dbReference type="InterPro" id="IPR036465">
    <property type="entry name" value="vWFA_dom_sf"/>
</dbReference>
<dbReference type="InterPro" id="IPR019303">
    <property type="entry name" value="vWA_TerF_C"/>
</dbReference>
<dbReference type="Pfam" id="PF10138">
    <property type="entry name" value="vWA-TerF-like"/>
    <property type="match status" value="1"/>
</dbReference>
<evidence type="ECO:0000256" key="1">
    <source>
        <dbReference type="SAM" id="MobiDB-lite"/>
    </source>
</evidence>
<dbReference type="EMBL" id="JASCIS010000020">
    <property type="protein sequence ID" value="MDI3420946.1"/>
    <property type="molecule type" value="Genomic_DNA"/>
</dbReference>
<evidence type="ECO:0000259" key="2">
    <source>
        <dbReference type="PROSITE" id="PS50234"/>
    </source>
</evidence>
<organism evidence="3 4">
    <name type="scientific">Streptomyces luteolus</name>
    <dbReference type="NCBI Taxonomy" id="3043615"/>
    <lineage>
        <taxon>Bacteria</taxon>
        <taxon>Bacillati</taxon>
        <taxon>Actinomycetota</taxon>
        <taxon>Actinomycetes</taxon>
        <taxon>Kitasatosporales</taxon>
        <taxon>Streptomycetaceae</taxon>
        <taxon>Streptomyces</taxon>
    </lineage>
</organism>
<feature type="compositionally biased region" description="Pro residues" evidence="1">
    <location>
        <begin position="32"/>
        <end position="44"/>
    </location>
</feature>
<protein>
    <submittedName>
        <fullName evidence="3">VWA domain-containing protein</fullName>
    </submittedName>
</protein>
<reference evidence="3 4" key="1">
    <citation type="submission" date="2023-05" db="EMBL/GenBank/DDBJ databases">
        <title>Draft genome sequence of Streptomyces sp. B-S-A12 isolated from a cave soil in Thailand.</title>
        <authorList>
            <person name="Chamroensaksri N."/>
            <person name="Muangham S."/>
        </authorList>
    </citation>
    <scope>NUCLEOTIDE SEQUENCE [LARGE SCALE GENOMIC DNA]</scope>
    <source>
        <strain evidence="3 4">B-S-A12</strain>
    </source>
</reference>
<evidence type="ECO:0000313" key="4">
    <source>
        <dbReference type="Proteomes" id="UP001237105"/>
    </source>
</evidence>
<feature type="compositionally biased region" description="Basic and acidic residues" evidence="1">
    <location>
        <begin position="86"/>
        <end position="96"/>
    </location>
</feature>
<dbReference type="CDD" id="cd00198">
    <property type="entry name" value="vWFA"/>
    <property type="match status" value="1"/>
</dbReference>
<feature type="compositionally biased region" description="Low complexity" evidence="1">
    <location>
        <begin position="115"/>
        <end position="135"/>
    </location>
</feature>
<dbReference type="Proteomes" id="UP001237105">
    <property type="component" value="Unassembled WGS sequence"/>
</dbReference>
<feature type="domain" description="VWFA" evidence="2">
    <location>
        <begin position="267"/>
        <end position="445"/>
    </location>
</feature>
<dbReference type="SUPFAM" id="SSF53300">
    <property type="entry name" value="vWA-like"/>
    <property type="match status" value="1"/>
</dbReference>
<name>A0ABT6SZW8_9ACTN</name>
<gene>
    <name evidence="3" type="ORF">QIT00_20715</name>
</gene>
<evidence type="ECO:0000313" key="3">
    <source>
        <dbReference type="EMBL" id="MDI3420946.1"/>
    </source>
</evidence>
<dbReference type="Gene3D" id="3.40.50.410">
    <property type="entry name" value="von Willebrand factor, type A domain"/>
    <property type="match status" value="1"/>
</dbReference>
<sequence>MGILDRLRNAFGRRSREVSPPAEDEVRVPAPASEPEPTPEPTPEPVVEATEAPKPKVPAPAAEPEPAEVDLVSAAFDNPSLGSPQKADEVDAKPEGDPAPGAVPTLPQALDSARAGGTPIAPGGPAAHSGGAADGEVAPQEDPAAEDESARVAAGGSDNPVEDRVHTPEPEAENKPQPKADPTPAPEPDPTSDPEPDPEPAKAEPTAEPEPAKADQEPTAAPEPAKAQGKPATTPARLKAKAPTLTAAHKAAGAALKKKGLTGARATVYLVLDRSGSMRPYYKDGSAQNLGEQALALAAHLDDQAVVNVVFFSTEIDGTGTLSLDAYEGKIDDLHAACGRMGRTNYHVAVDEIVKLHQKSADPASPALVIFQTDGAPEVKTAATKSLSDAPSNFFFQFVAFGEHEAKAFDYLRKLDADEASGNAAFFHAGPVPKELTDAELYQGLLASWEPAERS</sequence>
<feature type="compositionally biased region" description="Basic and acidic residues" evidence="1">
    <location>
        <begin position="161"/>
        <end position="178"/>
    </location>
</feature>
<feature type="compositionally biased region" description="Pro residues" evidence="1">
    <location>
        <begin position="179"/>
        <end position="189"/>
    </location>
</feature>
<feature type="region of interest" description="Disordered" evidence="1">
    <location>
        <begin position="1"/>
        <end position="238"/>
    </location>
</feature>